<reference evidence="1" key="1">
    <citation type="submission" date="2022-10" db="EMBL/GenBank/DDBJ databases">
        <title>Rhodococcus ferula Z13 complete genome.</title>
        <authorList>
            <person name="Long X."/>
            <person name="Zang M."/>
        </authorList>
    </citation>
    <scope>NUCLEOTIDE SEQUENCE</scope>
    <source>
        <strain evidence="1">Z13</strain>
    </source>
</reference>
<evidence type="ECO:0000313" key="2">
    <source>
        <dbReference type="Proteomes" id="UP001156484"/>
    </source>
</evidence>
<sequence length="185" mass="18690">MTRVLALVGSLRDGSVSRQLAETAAAVAAEGVEVTLFEGLAEVPFYNEDIDGEGTPATAAALREAATTADAVLLVTPEYNGTVSAVLKNALDWLSRPYGSGALKGKAVAVVSQSPSRNAAKWALEDVVKVAGIAGAEVVEGGTLSVGETFGKFAGAHAKEHAETAQQIAGVVEALAAATKVLADA</sequence>
<name>A0ACD4DCH3_9NOCA</name>
<evidence type="ECO:0000313" key="1">
    <source>
        <dbReference type="EMBL" id="UYP17673.1"/>
    </source>
</evidence>
<proteinExistence type="predicted"/>
<organism evidence="1 2">
    <name type="scientific">Rhodococcus sacchari</name>
    <dbReference type="NCBI Taxonomy" id="2962047"/>
    <lineage>
        <taxon>Bacteria</taxon>
        <taxon>Bacillati</taxon>
        <taxon>Actinomycetota</taxon>
        <taxon>Actinomycetes</taxon>
        <taxon>Mycobacteriales</taxon>
        <taxon>Nocardiaceae</taxon>
        <taxon>Rhodococcus</taxon>
    </lineage>
</organism>
<protein>
    <submittedName>
        <fullName evidence="1">NAD(P)H-dependent oxidoreductase</fullName>
    </submittedName>
</protein>
<accession>A0ACD4DCH3</accession>
<dbReference type="Proteomes" id="UP001156484">
    <property type="component" value="Chromosome"/>
</dbReference>
<gene>
    <name evidence="1" type="ORF">OED52_13400</name>
</gene>
<keyword evidence="2" id="KW-1185">Reference proteome</keyword>
<dbReference type="EMBL" id="CP107551">
    <property type="protein sequence ID" value="UYP17673.1"/>
    <property type="molecule type" value="Genomic_DNA"/>
</dbReference>